<proteinExistence type="predicted"/>
<dbReference type="Proteomes" id="UP001145114">
    <property type="component" value="Unassembled WGS sequence"/>
</dbReference>
<dbReference type="EMBL" id="JAMZIH010005425">
    <property type="protein sequence ID" value="KAJ1675207.1"/>
    <property type="molecule type" value="Genomic_DNA"/>
</dbReference>
<feature type="non-terminal residue" evidence="1">
    <location>
        <position position="89"/>
    </location>
</feature>
<organism evidence="1 2">
    <name type="scientific">Spiromyces aspiralis</name>
    <dbReference type="NCBI Taxonomy" id="68401"/>
    <lineage>
        <taxon>Eukaryota</taxon>
        <taxon>Fungi</taxon>
        <taxon>Fungi incertae sedis</taxon>
        <taxon>Zoopagomycota</taxon>
        <taxon>Kickxellomycotina</taxon>
        <taxon>Kickxellomycetes</taxon>
        <taxon>Kickxellales</taxon>
        <taxon>Kickxellaceae</taxon>
        <taxon>Spiromyces</taxon>
    </lineage>
</organism>
<comment type="caution">
    <text evidence="1">The sequence shown here is derived from an EMBL/GenBank/DDBJ whole genome shotgun (WGS) entry which is preliminary data.</text>
</comment>
<reference evidence="1" key="1">
    <citation type="submission" date="2022-06" db="EMBL/GenBank/DDBJ databases">
        <title>Phylogenomic reconstructions and comparative analyses of Kickxellomycotina fungi.</title>
        <authorList>
            <person name="Reynolds N.K."/>
            <person name="Stajich J.E."/>
            <person name="Barry K."/>
            <person name="Grigoriev I.V."/>
            <person name="Crous P."/>
            <person name="Smith M.E."/>
        </authorList>
    </citation>
    <scope>NUCLEOTIDE SEQUENCE</scope>
    <source>
        <strain evidence="1">RSA 2271</strain>
    </source>
</reference>
<evidence type="ECO:0000313" key="1">
    <source>
        <dbReference type="EMBL" id="KAJ1675207.1"/>
    </source>
</evidence>
<accession>A0ACC1HJ05</accession>
<gene>
    <name evidence="1" type="ORF">EV182_001723</name>
</gene>
<name>A0ACC1HJ05_9FUNG</name>
<protein>
    <submittedName>
        <fullName evidence="1">Uncharacterized protein</fullName>
    </submittedName>
</protein>
<keyword evidence="2" id="KW-1185">Reference proteome</keyword>
<sequence>MTIRFNSSPAQNKPRPAAPSHQGDAGAGHGDREEGMLIYQSPIANSMKLLKMMSLAGSVGSSFSTVLFSILQDHPVVAQAGMDITTLAL</sequence>
<evidence type="ECO:0000313" key="2">
    <source>
        <dbReference type="Proteomes" id="UP001145114"/>
    </source>
</evidence>